<keyword evidence="7" id="KW-1185">Reference proteome</keyword>
<dbReference type="InterPro" id="IPR014757">
    <property type="entry name" value="Tscrpt_reg_IclR_C"/>
</dbReference>
<dbReference type="SMART" id="SM00346">
    <property type="entry name" value="HTH_ICLR"/>
    <property type="match status" value="1"/>
</dbReference>
<dbReference type="InterPro" id="IPR029016">
    <property type="entry name" value="GAF-like_dom_sf"/>
</dbReference>
<dbReference type="InterPro" id="IPR050707">
    <property type="entry name" value="HTH_MetabolicPath_Reg"/>
</dbReference>
<dbReference type="PANTHER" id="PTHR30136:SF24">
    <property type="entry name" value="HTH-TYPE TRANSCRIPTIONAL REPRESSOR ALLR"/>
    <property type="match status" value="1"/>
</dbReference>
<reference evidence="7" key="1">
    <citation type="journal article" date="2019" name="Int. J. Syst. Evol. Microbiol.">
        <title>The Global Catalogue of Microorganisms (GCM) 10K type strain sequencing project: providing services to taxonomists for standard genome sequencing and annotation.</title>
        <authorList>
            <consortium name="The Broad Institute Genomics Platform"/>
            <consortium name="The Broad Institute Genome Sequencing Center for Infectious Disease"/>
            <person name="Wu L."/>
            <person name="Ma J."/>
        </authorList>
    </citation>
    <scope>NUCLEOTIDE SEQUENCE [LARGE SCALE GENOMIC DNA]</scope>
    <source>
        <strain evidence="7">KCTC 19466</strain>
    </source>
</reference>
<proteinExistence type="predicted"/>
<dbReference type="Gene3D" id="1.10.10.10">
    <property type="entry name" value="Winged helix-like DNA-binding domain superfamily/Winged helix DNA-binding domain"/>
    <property type="match status" value="1"/>
</dbReference>
<dbReference type="InterPro" id="IPR036390">
    <property type="entry name" value="WH_DNA-bd_sf"/>
</dbReference>
<evidence type="ECO:0000256" key="1">
    <source>
        <dbReference type="ARBA" id="ARBA00023015"/>
    </source>
</evidence>
<dbReference type="EMBL" id="BMXK01000006">
    <property type="protein sequence ID" value="GHD06657.1"/>
    <property type="molecule type" value="Genomic_DNA"/>
</dbReference>
<keyword evidence="3" id="KW-0804">Transcription</keyword>
<dbReference type="InterPro" id="IPR036388">
    <property type="entry name" value="WH-like_DNA-bd_sf"/>
</dbReference>
<gene>
    <name evidence="6" type="ORF">GCM10008096_16880</name>
</gene>
<evidence type="ECO:0000313" key="7">
    <source>
        <dbReference type="Proteomes" id="UP000642819"/>
    </source>
</evidence>
<dbReference type="SUPFAM" id="SSF55781">
    <property type="entry name" value="GAF domain-like"/>
    <property type="match status" value="1"/>
</dbReference>
<keyword evidence="2" id="KW-0238">DNA-binding</keyword>
<evidence type="ECO:0000256" key="2">
    <source>
        <dbReference type="ARBA" id="ARBA00023125"/>
    </source>
</evidence>
<dbReference type="Pfam" id="PF09339">
    <property type="entry name" value="HTH_IclR"/>
    <property type="match status" value="1"/>
</dbReference>
<dbReference type="Pfam" id="PF01614">
    <property type="entry name" value="IclR_C"/>
    <property type="match status" value="1"/>
</dbReference>
<dbReference type="RefSeq" id="WP_189349701.1">
    <property type="nucleotide sequence ID" value="NZ_BMXK01000006.1"/>
</dbReference>
<dbReference type="SUPFAM" id="SSF46785">
    <property type="entry name" value="Winged helix' DNA-binding domain"/>
    <property type="match status" value="1"/>
</dbReference>
<name>A0ABQ3GJ95_9MICC</name>
<feature type="domain" description="HTH iclR-type" evidence="4">
    <location>
        <begin position="8"/>
        <end position="68"/>
    </location>
</feature>
<dbReference type="PROSITE" id="PS51078">
    <property type="entry name" value="ICLR_ED"/>
    <property type="match status" value="1"/>
</dbReference>
<evidence type="ECO:0000259" key="5">
    <source>
        <dbReference type="PROSITE" id="PS51078"/>
    </source>
</evidence>
<evidence type="ECO:0000256" key="3">
    <source>
        <dbReference type="ARBA" id="ARBA00023163"/>
    </source>
</evidence>
<keyword evidence="1" id="KW-0805">Transcription regulation</keyword>
<dbReference type="Gene3D" id="3.30.450.40">
    <property type="match status" value="1"/>
</dbReference>
<dbReference type="Proteomes" id="UP000642819">
    <property type="component" value="Unassembled WGS sequence"/>
</dbReference>
<evidence type="ECO:0000259" key="4">
    <source>
        <dbReference type="PROSITE" id="PS51077"/>
    </source>
</evidence>
<organism evidence="6 7">
    <name type="scientific">Zhihengliuella salsuginis</name>
    <dbReference type="NCBI Taxonomy" id="578222"/>
    <lineage>
        <taxon>Bacteria</taxon>
        <taxon>Bacillati</taxon>
        <taxon>Actinomycetota</taxon>
        <taxon>Actinomycetes</taxon>
        <taxon>Micrococcales</taxon>
        <taxon>Micrococcaceae</taxon>
        <taxon>Zhihengliuella</taxon>
    </lineage>
</organism>
<accession>A0ABQ3GJ95</accession>
<sequence length="247" mass="26774">MANSRSGDKLLDRMVRILESFTAEEPRLTVAEIAARAQLPAATAYRLVDDLAGQGFVVREGGAVRLGMRLWELANRASATRDLRQLALPYLEDLNQLLRQHTQLSVLHEDEVLILERLSRPGAAVNQAHVAGRLPVHQTSMGMVLLAFAPAHVQSGYLSRHERAVADLHGDFRRTLAEIRHRGWATFDGFLDDTTTGAAAPVLDRAGHAVAALGVVIPRGSDALPAVSMALMTAARGVSRDLQARGD</sequence>
<protein>
    <submittedName>
        <fullName evidence="6">IclR family transcriptional regulator</fullName>
    </submittedName>
</protein>
<dbReference type="PANTHER" id="PTHR30136">
    <property type="entry name" value="HELIX-TURN-HELIX TRANSCRIPTIONAL REGULATOR, ICLR FAMILY"/>
    <property type="match status" value="1"/>
</dbReference>
<feature type="domain" description="IclR-ED" evidence="5">
    <location>
        <begin position="69"/>
        <end position="244"/>
    </location>
</feature>
<dbReference type="InterPro" id="IPR005471">
    <property type="entry name" value="Tscrpt_reg_IclR_N"/>
</dbReference>
<evidence type="ECO:0000313" key="6">
    <source>
        <dbReference type="EMBL" id="GHD06657.1"/>
    </source>
</evidence>
<comment type="caution">
    <text evidence="6">The sequence shown here is derived from an EMBL/GenBank/DDBJ whole genome shotgun (WGS) entry which is preliminary data.</text>
</comment>
<dbReference type="PROSITE" id="PS51077">
    <property type="entry name" value="HTH_ICLR"/>
    <property type="match status" value="1"/>
</dbReference>